<sequence length="434" mass="47306">MRGVSLLRIAFRGRSSRPAVATTSRQLRRGLFTRAQPTPVRNFFINTVLIVGVGLGAYYVTDARSAFHRYFLVPLIRWTTDAETAHRLAIEAMKVGVYPVDRSADAEDPDLEVEVFGKKLFSPIGLAAGFDKNAEAIDPLFAMGFSYVEVGSITPKPQPGNPHPRFFRLPKDKAAINRYGFNSDGHIKVLARLRMRFHSFLKRIENRPDNHAFEEGKLLAVNLGKNKDGDEIEDYVEGIKTLGNYADVLVVNISSPNTPGLRSLQNETKLAGLLSAVVTARDGLSTPHKPPICVKIAPDLSEPEVAGIAEVVKKSGIDGVIVSNTTISRPESLKSPTSLSSEIGGLSGPPVKELSLNTLRTLRKYIGPSFTLIGCGGISTGKDAVEFARAGATFVQVLTGFAYDGPGMPSRLRVEIKKELDGKKWMDVVNTDFK</sequence>
<gene>
    <name evidence="1" type="ORF">V1525DRAFT_335469</name>
</gene>
<reference evidence="2" key="1">
    <citation type="journal article" date="2024" name="Front. Bioeng. Biotechnol.">
        <title>Genome-scale model development and genomic sequencing of the oleaginous clade Lipomyces.</title>
        <authorList>
            <person name="Czajka J.J."/>
            <person name="Han Y."/>
            <person name="Kim J."/>
            <person name="Mondo S.J."/>
            <person name="Hofstad B.A."/>
            <person name="Robles A."/>
            <person name="Haridas S."/>
            <person name="Riley R."/>
            <person name="LaButti K."/>
            <person name="Pangilinan J."/>
            <person name="Andreopoulos W."/>
            <person name="Lipzen A."/>
            <person name="Yan J."/>
            <person name="Wang M."/>
            <person name="Ng V."/>
            <person name="Grigoriev I.V."/>
            <person name="Spatafora J.W."/>
            <person name="Magnuson J.K."/>
            <person name="Baker S.E."/>
            <person name="Pomraning K.R."/>
        </authorList>
    </citation>
    <scope>NUCLEOTIDE SEQUENCE [LARGE SCALE GENOMIC DNA]</scope>
    <source>
        <strain evidence="2">CBS 7786</strain>
    </source>
</reference>
<dbReference type="EMBL" id="MU971336">
    <property type="protein sequence ID" value="KAK9241058.1"/>
    <property type="molecule type" value="Genomic_DNA"/>
</dbReference>
<evidence type="ECO:0000313" key="2">
    <source>
        <dbReference type="Proteomes" id="UP001433508"/>
    </source>
</evidence>
<name>A0ACC3TAW4_LIPKO</name>
<evidence type="ECO:0000313" key="1">
    <source>
        <dbReference type="EMBL" id="KAK9241058.1"/>
    </source>
</evidence>
<protein>
    <submittedName>
        <fullName evidence="1">Dihydroorotate dehydrogenase-domain-containing protein</fullName>
    </submittedName>
</protein>
<organism evidence="1 2">
    <name type="scientific">Lipomyces kononenkoae</name>
    <name type="common">Yeast</name>
    <dbReference type="NCBI Taxonomy" id="34357"/>
    <lineage>
        <taxon>Eukaryota</taxon>
        <taxon>Fungi</taxon>
        <taxon>Dikarya</taxon>
        <taxon>Ascomycota</taxon>
        <taxon>Saccharomycotina</taxon>
        <taxon>Lipomycetes</taxon>
        <taxon>Lipomycetales</taxon>
        <taxon>Lipomycetaceae</taxon>
        <taxon>Lipomyces</taxon>
    </lineage>
</organism>
<proteinExistence type="predicted"/>
<dbReference type="Proteomes" id="UP001433508">
    <property type="component" value="Unassembled WGS sequence"/>
</dbReference>
<accession>A0ACC3TAW4</accession>
<keyword evidence="2" id="KW-1185">Reference proteome</keyword>
<comment type="caution">
    <text evidence="1">The sequence shown here is derived from an EMBL/GenBank/DDBJ whole genome shotgun (WGS) entry which is preliminary data.</text>
</comment>